<keyword evidence="2" id="KW-1185">Reference proteome</keyword>
<dbReference type="KEGG" id="vg:37616907"/>
<evidence type="ECO:0000313" key="2">
    <source>
        <dbReference type="Proteomes" id="UP000232707"/>
    </source>
</evidence>
<evidence type="ECO:0000313" key="1">
    <source>
        <dbReference type="EMBL" id="AOW41371.1"/>
    </source>
</evidence>
<organism evidence="1 2">
    <name type="scientific">Trichoplusia ni granulovirus LBIV-12</name>
    <dbReference type="NCBI Taxonomy" id="1916701"/>
    <lineage>
        <taxon>Viruses</taxon>
        <taxon>Viruses incertae sedis</taxon>
        <taxon>Naldaviricetes</taxon>
        <taxon>Lefavirales</taxon>
        <taxon>Baculoviridae</taxon>
        <taxon>Betabaculovirus</taxon>
        <taxon>Betabaculovirus trini</taxon>
    </lineage>
</organism>
<reference evidence="1 2" key="1">
    <citation type="submission" date="2016-02" db="EMBL/GenBank/DDBJ databases">
        <title>Genome sequence of a new Betabaculovirus TnGV isolated from the cabagge looper Trichoplusia ni (Lepidoptera: Noctuidae).</title>
        <authorList>
            <person name="Del Rincon-Castro M.C."/>
            <person name="Bivian-Hernandez Mdl.A."/>
            <person name="Lopez-Tlacomulco J.J."/>
            <person name="Ibarra J.E."/>
        </authorList>
    </citation>
    <scope>NUCLEOTIDE SEQUENCE [LARGE SCALE GENOMIC DNA]</scope>
    <source>
        <strain evidence="1">LBIV-12</strain>
    </source>
</reference>
<name>A0A1D8QL39_GVTN</name>
<sequence length="136" mass="15773">MERLLKLLYLIDNQVNTAHPINYDVSGSDPEINHDRFGRCLAADLYLEAMEIYENIDTKSIVVDSPFSDKMKLFLQVLHFMYPEWDDVLLNSIPFAGISESNFAETVKLIRADDEESGSDDEDDGKCMWFYRFSMK</sequence>
<proteinExistence type="predicted"/>
<protein>
    <submittedName>
        <fullName evidence="1">Uncharacterized protein</fullName>
    </submittedName>
</protein>
<dbReference type="GeneID" id="37616907"/>
<dbReference type="Proteomes" id="UP000232707">
    <property type="component" value="Segment"/>
</dbReference>
<dbReference type="RefSeq" id="YP_009506102.1">
    <property type="nucleotide sequence ID" value="NC_038375.1"/>
</dbReference>
<accession>A0A1D8QL39</accession>
<dbReference type="EMBL" id="KU752557">
    <property type="protein sequence ID" value="AOW41371.1"/>
    <property type="molecule type" value="Genomic_DNA"/>
</dbReference>